<keyword evidence="2" id="KW-0472">Membrane</keyword>
<keyword evidence="1" id="KW-0175">Coiled coil</keyword>
<keyword evidence="6" id="KW-1185">Reference proteome</keyword>
<keyword evidence="5" id="KW-0675">Receptor</keyword>
<organism evidence="5 6">
    <name type="scientific">Microthyrium microscopicum</name>
    <dbReference type="NCBI Taxonomy" id="703497"/>
    <lineage>
        <taxon>Eukaryota</taxon>
        <taxon>Fungi</taxon>
        <taxon>Dikarya</taxon>
        <taxon>Ascomycota</taxon>
        <taxon>Pezizomycotina</taxon>
        <taxon>Dothideomycetes</taxon>
        <taxon>Dothideomycetes incertae sedis</taxon>
        <taxon>Microthyriales</taxon>
        <taxon>Microthyriaceae</taxon>
        <taxon>Microthyrium</taxon>
    </lineage>
</organism>
<feature type="transmembrane region" description="Helical" evidence="2">
    <location>
        <begin position="294"/>
        <end position="312"/>
    </location>
</feature>
<feature type="transmembrane region" description="Helical" evidence="2">
    <location>
        <begin position="232"/>
        <end position="252"/>
    </location>
</feature>
<reference evidence="5" key="1">
    <citation type="journal article" date="2020" name="Stud. Mycol.">
        <title>101 Dothideomycetes genomes: a test case for predicting lifestyles and emergence of pathogens.</title>
        <authorList>
            <person name="Haridas S."/>
            <person name="Albert R."/>
            <person name="Binder M."/>
            <person name="Bloem J."/>
            <person name="Labutti K."/>
            <person name="Salamov A."/>
            <person name="Andreopoulos B."/>
            <person name="Baker S."/>
            <person name="Barry K."/>
            <person name="Bills G."/>
            <person name="Bluhm B."/>
            <person name="Cannon C."/>
            <person name="Castanera R."/>
            <person name="Culley D."/>
            <person name="Daum C."/>
            <person name="Ezra D."/>
            <person name="Gonzalez J."/>
            <person name="Henrissat B."/>
            <person name="Kuo A."/>
            <person name="Liang C."/>
            <person name="Lipzen A."/>
            <person name="Lutzoni F."/>
            <person name="Magnuson J."/>
            <person name="Mondo S."/>
            <person name="Nolan M."/>
            <person name="Ohm R."/>
            <person name="Pangilinan J."/>
            <person name="Park H.-J."/>
            <person name="Ramirez L."/>
            <person name="Alfaro M."/>
            <person name="Sun H."/>
            <person name="Tritt A."/>
            <person name="Yoshinaga Y."/>
            <person name="Zwiers L.-H."/>
            <person name="Turgeon B."/>
            <person name="Goodwin S."/>
            <person name="Spatafora J."/>
            <person name="Crous P."/>
            <person name="Grigoriev I."/>
        </authorList>
    </citation>
    <scope>NUCLEOTIDE SEQUENCE</scope>
    <source>
        <strain evidence="5">CBS 115976</strain>
    </source>
</reference>
<feature type="transmembrane region" description="Helical" evidence="2">
    <location>
        <begin position="433"/>
        <end position="454"/>
    </location>
</feature>
<evidence type="ECO:0000259" key="3">
    <source>
        <dbReference type="Pfam" id="PF23190"/>
    </source>
</evidence>
<evidence type="ECO:0000313" key="5">
    <source>
        <dbReference type="EMBL" id="KAF2664110.1"/>
    </source>
</evidence>
<feature type="transmembrane region" description="Helical" evidence="2">
    <location>
        <begin position="264"/>
        <end position="282"/>
    </location>
</feature>
<gene>
    <name evidence="5" type="ORF">BT63DRAFT_429648</name>
</gene>
<feature type="transmembrane region" description="Helical" evidence="2">
    <location>
        <begin position="332"/>
        <end position="352"/>
    </location>
</feature>
<evidence type="ECO:0000256" key="2">
    <source>
        <dbReference type="SAM" id="Phobius"/>
    </source>
</evidence>
<dbReference type="InterPro" id="IPR056337">
    <property type="entry name" value="LHD_YVC1"/>
</dbReference>
<protein>
    <submittedName>
        <fullName evidence="5">Receptor-activated Ca2+-permeable cation channel</fullName>
    </submittedName>
</protein>
<dbReference type="Pfam" id="PF23317">
    <property type="entry name" value="YVC1_C"/>
    <property type="match status" value="1"/>
</dbReference>
<proteinExistence type="predicted"/>
<accession>A0A6A6TWK3</accession>
<dbReference type="InterPro" id="IPR052971">
    <property type="entry name" value="TRP_calcium_channel"/>
</dbReference>
<sequence length="625" mass="71341">MSINWSFLNPFKSGNGPELRAQMQSLLPTRRERIPPSAIPAKEVTIIALRLKHQIEVVIPCELDEERVTQPHSNVITEGVIETAKSAGGSEHKGAVIFCLMMVKKWFKRQAILELWDADLHLVRATACEVIAKEIIEAEEDLDYLMEEVLLKRYSIIIDMEETAPANAVEKAVDLHALRVIGSSGYQKCISYLYRGWIMQDPDDPARFIQYKARSNTSYWKHLDPDRMRVPVYQNAMQIIISVLYLAFYTGAINTINPSGDLDAIEGLLYIFTLGFMCDEFGKLFKIGLNYIQFWNIFNSTLYLLLMVSFVLRMVALGNAADSDDRAKFNVLSYNFLACCAPLFWGRLLLYLDTVRFIGAMIIVISRMMRESLIFFALLVVICLGFLQAFVGLDQVDNELTAVKFVTKAMLNAIMTSPEFDGFDSYAPPFGLILYYIYTFVVMVILLNILIALYNSAYEDITDNATDEYLALFAQKTLQFVRAPDENVFIPPFNLIEIFFLILPLEWWMSKKAYERLNDYIMATIYSPLLFITAAVETRAAHVVKSNRRRSAEDDDTIEEWEQLAGECDFEEDGWAKKVEATKPNVEVDGAIIEMRKLKKEVDELKDMISQLLKEKKSPKNGGKS</sequence>
<dbReference type="OrthoDB" id="301415at2759"/>
<evidence type="ECO:0000256" key="1">
    <source>
        <dbReference type="SAM" id="Coils"/>
    </source>
</evidence>
<dbReference type="Pfam" id="PF23190">
    <property type="entry name" value="LHD_TRPY1"/>
    <property type="match status" value="1"/>
</dbReference>
<dbReference type="InterPro" id="IPR056336">
    <property type="entry name" value="YVC1_C"/>
</dbReference>
<keyword evidence="2" id="KW-0812">Transmembrane</keyword>
<dbReference type="Proteomes" id="UP000799302">
    <property type="component" value="Unassembled WGS sequence"/>
</dbReference>
<dbReference type="EMBL" id="MU004243">
    <property type="protein sequence ID" value="KAF2664110.1"/>
    <property type="molecule type" value="Genomic_DNA"/>
</dbReference>
<dbReference type="AlphaFoldDB" id="A0A6A6TWK3"/>
<evidence type="ECO:0000313" key="6">
    <source>
        <dbReference type="Proteomes" id="UP000799302"/>
    </source>
</evidence>
<keyword evidence="2" id="KW-1133">Transmembrane helix</keyword>
<feature type="transmembrane region" description="Helical" evidence="2">
    <location>
        <begin position="520"/>
        <end position="540"/>
    </location>
</feature>
<feature type="domain" description="YVC1 N-terminal linker helical" evidence="3">
    <location>
        <begin position="44"/>
        <end position="223"/>
    </location>
</feature>
<evidence type="ECO:0000259" key="4">
    <source>
        <dbReference type="Pfam" id="PF23317"/>
    </source>
</evidence>
<feature type="transmembrane region" description="Helical" evidence="2">
    <location>
        <begin position="373"/>
        <end position="391"/>
    </location>
</feature>
<feature type="domain" description="Calcium channel YVC1-like C-terminal transmembrane" evidence="4">
    <location>
        <begin position="257"/>
        <end position="534"/>
    </location>
</feature>
<feature type="transmembrane region" description="Helical" evidence="2">
    <location>
        <begin position="488"/>
        <end position="508"/>
    </location>
</feature>
<feature type="coiled-coil region" evidence="1">
    <location>
        <begin position="588"/>
        <end position="615"/>
    </location>
</feature>
<dbReference type="PANTHER" id="PTHR35859:SF5">
    <property type="entry name" value="ION TRANSPORT DOMAIN-CONTAINING PROTEIN"/>
    <property type="match status" value="1"/>
</dbReference>
<dbReference type="PANTHER" id="PTHR35859">
    <property type="entry name" value="NONSELECTIVE CATION CHANNEL PROTEIN"/>
    <property type="match status" value="1"/>
</dbReference>
<name>A0A6A6TWK3_9PEZI</name>